<dbReference type="Proteomes" id="UP001149074">
    <property type="component" value="Unassembled WGS sequence"/>
</dbReference>
<evidence type="ECO:0000313" key="1">
    <source>
        <dbReference type="EMBL" id="KAJ5099428.1"/>
    </source>
</evidence>
<keyword evidence="2" id="KW-1185">Reference proteome</keyword>
<comment type="caution">
    <text evidence="1">The sequence shown here is derived from an EMBL/GenBank/DDBJ whole genome shotgun (WGS) entry which is preliminary data.</text>
</comment>
<dbReference type="EMBL" id="JAPQKI010000005">
    <property type="protein sequence ID" value="KAJ5099428.1"/>
    <property type="molecule type" value="Genomic_DNA"/>
</dbReference>
<reference evidence="1" key="1">
    <citation type="submission" date="2022-11" db="EMBL/GenBank/DDBJ databases">
        <authorList>
            <person name="Petersen C."/>
        </authorList>
    </citation>
    <scope>NUCLEOTIDE SEQUENCE</scope>
    <source>
        <strain evidence="1">IBT 30761</strain>
    </source>
</reference>
<reference evidence="1" key="2">
    <citation type="journal article" date="2023" name="IMA Fungus">
        <title>Comparative genomic study of the Penicillium genus elucidates a diverse pangenome and 15 lateral gene transfer events.</title>
        <authorList>
            <person name="Petersen C."/>
            <person name="Sorensen T."/>
            <person name="Nielsen M.R."/>
            <person name="Sondergaard T.E."/>
            <person name="Sorensen J.L."/>
            <person name="Fitzpatrick D.A."/>
            <person name="Frisvad J.C."/>
            <person name="Nielsen K.L."/>
        </authorList>
    </citation>
    <scope>NUCLEOTIDE SEQUENCE</scope>
    <source>
        <strain evidence="1">IBT 30761</strain>
    </source>
</reference>
<accession>A0A9W9FFT1</accession>
<dbReference type="GeneID" id="81357902"/>
<dbReference type="AlphaFoldDB" id="A0A9W9FFT1"/>
<name>A0A9W9FFT1_9EURO</name>
<proteinExistence type="predicted"/>
<evidence type="ECO:0008006" key="3">
    <source>
        <dbReference type="Google" id="ProtNLM"/>
    </source>
</evidence>
<protein>
    <recommendedName>
        <fullName evidence="3">RanBP2-type domain-containing protein</fullName>
    </recommendedName>
</protein>
<evidence type="ECO:0000313" key="2">
    <source>
        <dbReference type="Proteomes" id="UP001149074"/>
    </source>
</evidence>
<gene>
    <name evidence="1" type="ORF">N7532_006429</name>
</gene>
<organism evidence="1 2">
    <name type="scientific">Penicillium argentinense</name>
    <dbReference type="NCBI Taxonomy" id="1131581"/>
    <lineage>
        <taxon>Eukaryota</taxon>
        <taxon>Fungi</taxon>
        <taxon>Dikarya</taxon>
        <taxon>Ascomycota</taxon>
        <taxon>Pezizomycotina</taxon>
        <taxon>Eurotiomycetes</taxon>
        <taxon>Eurotiomycetidae</taxon>
        <taxon>Eurotiales</taxon>
        <taxon>Aspergillaceae</taxon>
        <taxon>Penicillium</taxon>
    </lineage>
</organism>
<dbReference type="RefSeq" id="XP_056475082.1">
    <property type="nucleotide sequence ID" value="XM_056618923.1"/>
</dbReference>
<sequence length="108" mass="11632">MSSQSIPSTTMYTTTQITAPMNAANAVYTEQPKGAVSQTPISDYNNINNTDILSIHRSRLHGPNTSGATQAANADIWYCCRCGHLVNNALAPECCPICHHYRCGTCAV</sequence>